<comment type="similarity">
    <text evidence="1">Belongs to the peptidase U62 family.</text>
</comment>
<evidence type="ECO:0000256" key="2">
    <source>
        <dbReference type="ARBA" id="ARBA00022670"/>
    </source>
</evidence>
<dbReference type="eggNOG" id="COG0312">
    <property type="taxonomic scope" value="Bacteria"/>
</dbReference>
<dbReference type="InterPro" id="IPR002510">
    <property type="entry name" value="Metalloprtase-TldD/E_N"/>
</dbReference>
<gene>
    <name evidence="8" type="ORF">D779_0413</name>
</gene>
<evidence type="ECO:0000256" key="4">
    <source>
        <dbReference type="ARBA" id="ARBA00023049"/>
    </source>
</evidence>
<feature type="domain" description="Metalloprotease TldD/E C-terminal" evidence="6">
    <location>
        <begin position="248"/>
        <end position="487"/>
    </location>
</feature>
<name>W9VGX6_9GAMM</name>
<evidence type="ECO:0000256" key="1">
    <source>
        <dbReference type="ARBA" id="ARBA00005836"/>
    </source>
</evidence>
<dbReference type="InterPro" id="IPR035068">
    <property type="entry name" value="TldD/PmbA_N"/>
</dbReference>
<reference evidence="8 9" key="1">
    <citation type="submission" date="2012-11" db="EMBL/GenBank/DDBJ databases">
        <title>Genome assembly of Thiorhodococcus sp. AK35.</title>
        <authorList>
            <person name="Nupur N."/>
            <person name="Khatri I."/>
            <person name="Subramanian S."/>
            <person name="Pinnaka A."/>
        </authorList>
    </citation>
    <scope>NUCLEOTIDE SEQUENCE [LARGE SCALE GENOMIC DNA]</scope>
    <source>
        <strain evidence="8 9">AK35</strain>
    </source>
</reference>
<keyword evidence="9" id="KW-1185">Reference proteome</keyword>
<evidence type="ECO:0000256" key="3">
    <source>
        <dbReference type="ARBA" id="ARBA00022801"/>
    </source>
</evidence>
<dbReference type="SUPFAM" id="SSF111283">
    <property type="entry name" value="Putative modulator of DNA gyrase, PmbA/TldD"/>
    <property type="match status" value="1"/>
</dbReference>
<dbReference type="GO" id="GO:0006508">
    <property type="term" value="P:proteolysis"/>
    <property type="evidence" value="ECO:0007669"/>
    <property type="project" value="UniProtKB-KW"/>
</dbReference>
<dbReference type="InterPro" id="IPR051463">
    <property type="entry name" value="Peptidase_U62_metallo"/>
</dbReference>
<dbReference type="PANTHER" id="PTHR30624">
    <property type="entry name" value="UNCHARACTERIZED PROTEIN TLDD AND PMBA"/>
    <property type="match status" value="1"/>
</dbReference>
<feature type="domain" description="Metalloprotease TldD/E central" evidence="7">
    <location>
        <begin position="128"/>
        <end position="236"/>
    </location>
</feature>
<dbReference type="EMBL" id="AONC01000013">
    <property type="protein sequence ID" value="EXJ16271.1"/>
    <property type="molecule type" value="Genomic_DNA"/>
</dbReference>
<evidence type="ECO:0000259" key="6">
    <source>
        <dbReference type="Pfam" id="PF19289"/>
    </source>
</evidence>
<evidence type="ECO:0000313" key="8">
    <source>
        <dbReference type="EMBL" id="EXJ16271.1"/>
    </source>
</evidence>
<dbReference type="Pfam" id="PF19289">
    <property type="entry name" value="PmbA_TldD_3rd"/>
    <property type="match status" value="1"/>
</dbReference>
<keyword evidence="3" id="KW-0378">Hydrolase</keyword>
<protein>
    <submittedName>
        <fullName evidence="8">TldD family protein, Beta/Gamma-proteobacterial subgroup</fullName>
    </submittedName>
</protein>
<accession>W9VGX6</accession>
<dbReference type="PATRIC" id="fig|1249627.3.peg.990"/>
<dbReference type="AlphaFoldDB" id="W9VGX6"/>
<keyword evidence="2" id="KW-0645">Protease</keyword>
<dbReference type="GO" id="GO:0005829">
    <property type="term" value="C:cytosol"/>
    <property type="evidence" value="ECO:0007669"/>
    <property type="project" value="TreeGrafter"/>
</dbReference>
<dbReference type="GO" id="GO:0008237">
    <property type="term" value="F:metallopeptidase activity"/>
    <property type="evidence" value="ECO:0007669"/>
    <property type="project" value="UniProtKB-KW"/>
</dbReference>
<dbReference type="RefSeq" id="WP_052347836.1">
    <property type="nucleotide sequence ID" value="NZ_AONC01000013.1"/>
</dbReference>
<evidence type="ECO:0000259" key="5">
    <source>
        <dbReference type="Pfam" id="PF01523"/>
    </source>
</evidence>
<organism evidence="8 9">
    <name type="scientific">Imhoffiella purpurea</name>
    <dbReference type="NCBI Taxonomy" id="1249627"/>
    <lineage>
        <taxon>Bacteria</taxon>
        <taxon>Pseudomonadati</taxon>
        <taxon>Pseudomonadota</taxon>
        <taxon>Gammaproteobacteria</taxon>
        <taxon>Chromatiales</taxon>
        <taxon>Chromatiaceae</taxon>
        <taxon>Imhoffiella</taxon>
    </lineage>
</organism>
<dbReference type="Pfam" id="PF01523">
    <property type="entry name" value="PmbA_TldD_1st"/>
    <property type="match status" value="1"/>
</dbReference>
<evidence type="ECO:0000259" key="7">
    <source>
        <dbReference type="Pfam" id="PF19290"/>
    </source>
</evidence>
<dbReference type="Gene3D" id="3.30.2290.10">
    <property type="entry name" value="PmbA/TldD superfamily"/>
    <property type="match status" value="1"/>
</dbReference>
<dbReference type="Pfam" id="PF19290">
    <property type="entry name" value="PmbA_TldD_2nd"/>
    <property type="match status" value="1"/>
</dbReference>
<dbReference type="STRING" id="1249627.D779_0413"/>
<dbReference type="PANTHER" id="PTHR30624:SF10">
    <property type="entry name" value="CONSERVED PROTEIN"/>
    <property type="match status" value="1"/>
</dbReference>
<dbReference type="InterPro" id="IPR045569">
    <property type="entry name" value="Metalloprtase-TldD/E_C"/>
</dbReference>
<proteinExistence type="inferred from homology"/>
<dbReference type="Proteomes" id="UP000019460">
    <property type="component" value="Unassembled WGS sequence"/>
</dbReference>
<dbReference type="InterPro" id="IPR036059">
    <property type="entry name" value="TldD/PmbA_sf"/>
</dbReference>
<comment type="caution">
    <text evidence="8">The sequence shown here is derived from an EMBL/GenBank/DDBJ whole genome shotgun (WGS) entry which is preliminary data.</text>
</comment>
<sequence length="492" mass="52893">MESSDDIRLFDEIQFLDEIADSFRAHAPACDYWSLRLVAEESDHLEVRQGVVEPSLIASSLGAMVTLVTAGGVGYGATSDLSPAGLRAAAGRAAEWARLHACLGLFDAALFPRASGVADYHSCVDETWDSMSVADKIALLQQANAALDIDARILDWSAWLTRSRVSQLLVSSDGGRISQRFEYLFPGLLAVANAGSQTQRRHGGGADRVRQGGLEILAEARLLEAAPCVAEEAIALLEAPECPSDTRDLILLPNQMALQIHESIGHPLELDRILGDERNYAGTSFVTPGMFGRYRYGSDLLDVAFDPSVPGELASMVADDEGNAAERHYLIRGGILERPLGGPLSQARAGLPGVACSRASSWDRPPIDRMGNINLEPGEGDLDDLIAGVERGVLMETNRSWSIDDSRNKFQFGCELGRLIEDGRLTGLVRNPGYRGLSAEFWRSLDGVGGPETREVCGVANCGKGEPNQSLFVGHASPPCRFRDVSVFGGGE</sequence>
<feature type="domain" description="Metalloprotease TldD/E N-terminal" evidence="5">
    <location>
        <begin position="33"/>
        <end position="97"/>
    </location>
</feature>
<evidence type="ECO:0000313" key="9">
    <source>
        <dbReference type="Proteomes" id="UP000019460"/>
    </source>
</evidence>
<dbReference type="InterPro" id="IPR045570">
    <property type="entry name" value="Metalloprtase-TldD/E_cen_dom"/>
</dbReference>
<keyword evidence="4" id="KW-0482">Metalloprotease</keyword>